<organism evidence="2 3">
    <name type="scientific">Candidatus Segetimicrobium genomatis</name>
    <dbReference type="NCBI Taxonomy" id="2569760"/>
    <lineage>
        <taxon>Bacteria</taxon>
        <taxon>Bacillati</taxon>
        <taxon>Candidatus Sysuimicrobiota</taxon>
        <taxon>Candidatus Sysuimicrobiia</taxon>
        <taxon>Candidatus Sysuimicrobiales</taxon>
        <taxon>Candidatus Segetimicrobiaceae</taxon>
        <taxon>Candidatus Segetimicrobium</taxon>
    </lineage>
</organism>
<comment type="caution">
    <text evidence="2">The sequence shown here is derived from an EMBL/GenBank/DDBJ whole genome shotgun (WGS) entry which is preliminary data.</text>
</comment>
<protein>
    <submittedName>
        <fullName evidence="2">HEPN domain-containing protein</fullName>
    </submittedName>
</protein>
<dbReference type="EMBL" id="VBAK01000161">
    <property type="protein sequence ID" value="TMI87344.1"/>
    <property type="molecule type" value="Genomic_DNA"/>
</dbReference>
<dbReference type="PROSITE" id="PS50910">
    <property type="entry name" value="HEPN"/>
    <property type="match status" value="1"/>
</dbReference>
<evidence type="ECO:0000313" key="3">
    <source>
        <dbReference type="Proteomes" id="UP000318509"/>
    </source>
</evidence>
<proteinExistence type="predicted"/>
<gene>
    <name evidence="2" type="ORF">E6H00_15890</name>
</gene>
<dbReference type="Gene3D" id="1.20.120.330">
    <property type="entry name" value="Nucleotidyltransferases domain 2"/>
    <property type="match status" value="1"/>
</dbReference>
<reference evidence="2 3" key="1">
    <citation type="journal article" date="2019" name="Nat. Microbiol.">
        <title>Mediterranean grassland soil C-N compound turnover is dependent on rainfall and depth, and is mediated by genomically divergent microorganisms.</title>
        <authorList>
            <person name="Diamond S."/>
            <person name="Andeer P.F."/>
            <person name="Li Z."/>
            <person name="Crits-Christoph A."/>
            <person name="Burstein D."/>
            <person name="Anantharaman K."/>
            <person name="Lane K.R."/>
            <person name="Thomas B.C."/>
            <person name="Pan C."/>
            <person name="Northen T.R."/>
            <person name="Banfield J.F."/>
        </authorList>
    </citation>
    <scope>NUCLEOTIDE SEQUENCE [LARGE SCALE GENOMIC DNA]</scope>
    <source>
        <strain evidence="2">NP_3</strain>
    </source>
</reference>
<sequence length="143" mass="16277">MPERENVYSVAREWVVKAENDLKAAAQILKLANECPTDTVCFHAQQCVEKYVKALLTVRGTDFPKTHDLEQLIALLPTREKPRLNIVEHRRLTAYATGARYPGSGIISLTEARRAVTIARRVRREIRGHLPKPVLSKRSHLRS</sequence>
<dbReference type="SUPFAM" id="SSF81593">
    <property type="entry name" value="Nucleotidyltransferase substrate binding subunit/domain"/>
    <property type="match status" value="1"/>
</dbReference>
<dbReference type="SMART" id="SM00748">
    <property type="entry name" value="HEPN"/>
    <property type="match status" value="1"/>
</dbReference>
<dbReference type="InterPro" id="IPR007842">
    <property type="entry name" value="HEPN_dom"/>
</dbReference>
<feature type="domain" description="HEPN" evidence="1">
    <location>
        <begin position="18"/>
        <end position="122"/>
    </location>
</feature>
<dbReference type="AlphaFoldDB" id="A0A537JV53"/>
<dbReference type="Pfam" id="PF05168">
    <property type="entry name" value="HEPN"/>
    <property type="match status" value="1"/>
</dbReference>
<name>A0A537JV53_9BACT</name>
<evidence type="ECO:0000259" key="1">
    <source>
        <dbReference type="PROSITE" id="PS50910"/>
    </source>
</evidence>
<evidence type="ECO:0000313" key="2">
    <source>
        <dbReference type="EMBL" id="TMI87344.1"/>
    </source>
</evidence>
<dbReference type="Proteomes" id="UP000318509">
    <property type="component" value="Unassembled WGS sequence"/>
</dbReference>
<accession>A0A537JV53</accession>